<dbReference type="AlphaFoldDB" id="A0A2W4VR21"/>
<dbReference type="PANTHER" id="PTHR36922:SF1">
    <property type="entry name" value="DUF1993 DOMAIN-CONTAINING PROTEIN"/>
    <property type="match status" value="1"/>
</dbReference>
<dbReference type="InterPro" id="IPR034660">
    <property type="entry name" value="DinB/YfiT-like"/>
</dbReference>
<dbReference type="PANTHER" id="PTHR36922">
    <property type="entry name" value="BLL2446 PROTEIN"/>
    <property type="match status" value="1"/>
</dbReference>
<evidence type="ECO:0000313" key="1">
    <source>
        <dbReference type="EMBL" id="PZO35293.1"/>
    </source>
</evidence>
<dbReference type="InterPro" id="IPR018531">
    <property type="entry name" value="DUF1993"/>
</dbReference>
<dbReference type="Gene3D" id="1.20.120.450">
    <property type="entry name" value="dinb family like domain"/>
    <property type="match status" value="1"/>
</dbReference>
<name>A0A2W4VR21_9CYAN</name>
<gene>
    <name evidence="1" type="ORF">DCF19_24245</name>
</gene>
<dbReference type="Pfam" id="PF09351">
    <property type="entry name" value="DUF1993"/>
    <property type="match status" value="1"/>
</dbReference>
<organism evidence="1 2">
    <name type="scientific">Pseudanabaena frigida</name>
    <dbReference type="NCBI Taxonomy" id="945775"/>
    <lineage>
        <taxon>Bacteria</taxon>
        <taxon>Bacillati</taxon>
        <taxon>Cyanobacteriota</taxon>
        <taxon>Cyanophyceae</taxon>
        <taxon>Pseudanabaenales</taxon>
        <taxon>Pseudanabaenaceae</taxon>
        <taxon>Pseudanabaena</taxon>
    </lineage>
</organism>
<protein>
    <submittedName>
        <fullName evidence="1">DUF1993 domain-containing protein</fullName>
    </submittedName>
</protein>
<dbReference type="SUPFAM" id="SSF109854">
    <property type="entry name" value="DinB/YfiT-like putative metalloenzymes"/>
    <property type="match status" value="1"/>
</dbReference>
<comment type="caution">
    <text evidence="1">The sequence shown here is derived from an EMBL/GenBank/DDBJ whole genome shotgun (WGS) entry which is preliminary data.</text>
</comment>
<sequence>MTISMYQVAIPSLVRSLNNLVAILEKGAAHAEAKKIDPAVLIASRLYPDMLPLSRQVHIASDIARRGVARLAGVEAPALEDNETTFAELCDRLRNVVAFIETFTPEQIDGSEEKVITLPIGKETMTFAGQSYLLFFILPNVYFHVTTAYDILRHNGVELGKLDFLGAPR</sequence>
<dbReference type="Proteomes" id="UP000249467">
    <property type="component" value="Unassembled WGS sequence"/>
</dbReference>
<proteinExistence type="predicted"/>
<reference evidence="1 2" key="2">
    <citation type="submission" date="2018-06" db="EMBL/GenBank/DDBJ databases">
        <title>Metagenomic assembly of (sub)arctic Cyanobacteria and their associated microbiome from non-axenic cultures.</title>
        <authorList>
            <person name="Baurain D."/>
        </authorList>
    </citation>
    <scope>NUCLEOTIDE SEQUENCE [LARGE SCALE GENOMIC DNA]</scope>
    <source>
        <strain evidence="1">ULC066bin1</strain>
    </source>
</reference>
<accession>A0A2W4VR21</accession>
<dbReference type="EMBL" id="QBML01000065">
    <property type="protein sequence ID" value="PZO35293.1"/>
    <property type="molecule type" value="Genomic_DNA"/>
</dbReference>
<evidence type="ECO:0000313" key="2">
    <source>
        <dbReference type="Proteomes" id="UP000249467"/>
    </source>
</evidence>
<reference evidence="1 2" key="1">
    <citation type="submission" date="2018-04" db="EMBL/GenBank/DDBJ databases">
        <authorList>
            <person name="Go L.Y."/>
            <person name="Mitchell J.A."/>
        </authorList>
    </citation>
    <scope>NUCLEOTIDE SEQUENCE [LARGE SCALE GENOMIC DNA]</scope>
    <source>
        <strain evidence="1">ULC066bin1</strain>
    </source>
</reference>